<feature type="transmembrane region" description="Helical" evidence="2">
    <location>
        <begin position="6"/>
        <end position="27"/>
    </location>
</feature>
<gene>
    <name evidence="3" type="ORF">AQJ66_22870</name>
</gene>
<dbReference type="AlphaFoldDB" id="A0A124I2X1"/>
<dbReference type="GO" id="GO:0016747">
    <property type="term" value="F:acyltransferase activity, transferring groups other than amino-acyl groups"/>
    <property type="evidence" value="ECO:0007669"/>
    <property type="project" value="TreeGrafter"/>
</dbReference>
<dbReference type="Gene3D" id="3.40.50.1820">
    <property type="entry name" value="alpha/beta hydrolase"/>
    <property type="match status" value="1"/>
</dbReference>
<comment type="caution">
    <text evidence="3">The sequence shown here is derived from an EMBL/GenBank/DDBJ whole genome shotgun (WGS) entry which is preliminary data.</text>
</comment>
<dbReference type="InterPro" id="IPR029058">
    <property type="entry name" value="AB_hydrolase_fold"/>
</dbReference>
<accession>A0A124I2X1</accession>
<feature type="compositionally biased region" description="Low complexity" evidence="1">
    <location>
        <begin position="392"/>
        <end position="415"/>
    </location>
</feature>
<protein>
    <submittedName>
        <fullName evidence="3">Esterase</fullName>
    </submittedName>
</protein>
<evidence type="ECO:0000256" key="2">
    <source>
        <dbReference type="SAM" id="Phobius"/>
    </source>
</evidence>
<dbReference type="RefSeq" id="WP_061925484.1">
    <property type="nucleotide sequence ID" value="NZ_JBEYBH010000007.1"/>
</dbReference>
<dbReference type="InterPro" id="IPR050583">
    <property type="entry name" value="Mycobacterial_A85_antigen"/>
</dbReference>
<dbReference type="PANTHER" id="PTHR48098">
    <property type="entry name" value="ENTEROCHELIN ESTERASE-RELATED"/>
    <property type="match status" value="1"/>
</dbReference>
<feature type="transmembrane region" description="Helical" evidence="2">
    <location>
        <begin position="39"/>
        <end position="60"/>
    </location>
</feature>
<keyword evidence="2" id="KW-0812">Transmembrane</keyword>
<dbReference type="InterPro" id="IPR000801">
    <property type="entry name" value="Esterase-like"/>
</dbReference>
<keyword evidence="2" id="KW-0472">Membrane</keyword>
<organism evidence="3 4">
    <name type="scientific">Streptomyces bungoensis</name>
    <dbReference type="NCBI Taxonomy" id="285568"/>
    <lineage>
        <taxon>Bacteria</taxon>
        <taxon>Bacillati</taxon>
        <taxon>Actinomycetota</taxon>
        <taxon>Actinomycetes</taxon>
        <taxon>Kitasatosporales</taxon>
        <taxon>Streptomycetaceae</taxon>
        <taxon>Streptomyces</taxon>
    </lineage>
</organism>
<dbReference type="SUPFAM" id="SSF53474">
    <property type="entry name" value="alpha/beta-Hydrolases"/>
    <property type="match status" value="1"/>
</dbReference>
<dbReference type="Pfam" id="PF00756">
    <property type="entry name" value="Esterase"/>
    <property type="match status" value="1"/>
</dbReference>
<dbReference type="EMBL" id="LMWX01000039">
    <property type="protein sequence ID" value="KUN81911.1"/>
    <property type="molecule type" value="Genomic_DNA"/>
</dbReference>
<keyword evidence="2" id="KW-1133">Transmembrane helix</keyword>
<sequence>MSLTGTPFLYTTVVLALVALILPLLLWSRMRGPRPLRTAARVLMLLFAQGTAVTLVFVLVNNQNNLYDNWADLFGTGNHVQQAADLGRDGTGGISLKQLPKVRQVFRPADGPGMRTAGGVRVTQLKGRVSGVNAEVYVWLPPQYGEPAYRHRKFPVVELLPGYPGSAKAWFGSLKAHEQLLPLMRSGQVAPFILVAPRTNLLAGVDTGCANVPGQVNADTWLSIDVPKMVMDNFRAQPAPQGWAVAGYSAGAHCAVKLAVAHPDRFRAAVSMSGYNDPIGERNSLAAQSPALRERNNPYLLLRKAAVPPRIALYVSGESGDGYQAGVALESIAKAPTTVHVVFLPRSAGGHTMALWRPQVPAVFRWLTLQMGQNHARGEDRSLTGTTPRAPSTAGSTRAALASGSASRAGAARRP</sequence>
<keyword evidence="4" id="KW-1185">Reference proteome</keyword>
<evidence type="ECO:0000313" key="4">
    <source>
        <dbReference type="Proteomes" id="UP000053024"/>
    </source>
</evidence>
<name>A0A124I2X1_9ACTN</name>
<proteinExistence type="predicted"/>
<evidence type="ECO:0000256" key="1">
    <source>
        <dbReference type="SAM" id="MobiDB-lite"/>
    </source>
</evidence>
<evidence type="ECO:0000313" key="3">
    <source>
        <dbReference type="EMBL" id="KUN81911.1"/>
    </source>
</evidence>
<dbReference type="Proteomes" id="UP000053024">
    <property type="component" value="Unassembled WGS sequence"/>
</dbReference>
<dbReference type="OrthoDB" id="3670437at2"/>
<dbReference type="PANTHER" id="PTHR48098:SF1">
    <property type="entry name" value="DIACYLGLYCEROL ACYLTRANSFERASE_MYCOLYLTRANSFERASE AG85A"/>
    <property type="match status" value="1"/>
</dbReference>
<feature type="region of interest" description="Disordered" evidence="1">
    <location>
        <begin position="376"/>
        <end position="415"/>
    </location>
</feature>
<reference evidence="3 4" key="1">
    <citation type="submission" date="2015-10" db="EMBL/GenBank/DDBJ databases">
        <title>Draft genome sequence of Streptomyces bungoensis DSM 41781, type strain for the species Streptomyces bungoensis.</title>
        <authorList>
            <person name="Ruckert C."/>
            <person name="Winkler A."/>
            <person name="Kalinowski J."/>
            <person name="Kampfer P."/>
            <person name="Glaeser S."/>
        </authorList>
    </citation>
    <scope>NUCLEOTIDE SEQUENCE [LARGE SCALE GENOMIC DNA]</scope>
    <source>
        <strain evidence="3 4">DSM 41781</strain>
    </source>
</reference>
<dbReference type="STRING" id="285568.AQJ66_22870"/>